<evidence type="ECO:0000313" key="11">
    <source>
        <dbReference type="EMBL" id="OGF52898.1"/>
    </source>
</evidence>
<comment type="cofactor">
    <cofactor evidence="7 10">
        <name>Mg(2+)</name>
        <dbReference type="ChEBI" id="CHEBI:18420"/>
    </cofactor>
    <text evidence="7 10">Binds 1 Mg(2+) ion per subunit.</text>
</comment>
<dbReference type="STRING" id="1817864.A2Z21_04190"/>
<feature type="binding site" evidence="7 9">
    <location>
        <begin position="34"/>
        <end position="35"/>
    </location>
    <ligand>
        <name>3-methyl-2-oxobutanoate</name>
        <dbReference type="ChEBI" id="CHEBI:11851"/>
    </ligand>
</feature>
<name>A0A1F5UNY7_FRAXR</name>
<dbReference type="Gene3D" id="3.20.20.60">
    <property type="entry name" value="Phosphoenolpyruvate-binding domains"/>
    <property type="match status" value="1"/>
</dbReference>
<dbReference type="InterPro" id="IPR040442">
    <property type="entry name" value="Pyrv_kinase-like_dom_sf"/>
</dbReference>
<comment type="catalytic activity">
    <reaction evidence="7">
        <text>(6R)-5,10-methylene-5,6,7,8-tetrahydrofolate + 3-methyl-2-oxobutanoate + H2O = 2-dehydropantoate + (6S)-5,6,7,8-tetrahydrofolate</text>
        <dbReference type="Rhea" id="RHEA:11824"/>
        <dbReference type="ChEBI" id="CHEBI:11561"/>
        <dbReference type="ChEBI" id="CHEBI:11851"/>
        <dbReference type="ChEBI" id="CHEBI:15377"/>
        <dbReference type="ChEBI" id="CHEBI:15636"/>
        <dbReference type="ChEBI" id="CHEBI:57453"/>
        <dbReference type="EC" id="2.1.2.11"/>
    </reaction>
</comment>
<evidence type="ECO:0000256" key="7">
    <source>
        <dbReference type="HAMAP-Rule" id="MF_00156"/>
    </source>
</evidence>
<dbReference type="HAMAP" id="MF_00156">
    <property type="entry name" value="PanB"/>
    <property type="match status" value="1"/>
</dbReference>
<keyword evidence="5 7" id="KW-0808">Transferase</keyword>
<dbReference type="GO" id="GO:0032259">
    <property type="term" value="P:methylation"/>
    <property type="evidence" value="ECO:0007669"/>
    <property type="project" value="UniProtKB-KW"/>
</dbReference>
<dbReference type="Pfam" id="PF02548">
    <property type="entry name" value="Pantoate_transf"/>
    <property type="match status" value="1"/>
</dbReference>
<comment type="similarity">
    <text evidence="2 7">Belongs to the PanB family.</text>
</comment>
<dbReference type="PANTHER" id="PTHR20881:SF0">
    <property type="entry name" value="3-METHYL-2-OXOBUTANOATE HYDROXYMETHYLTRANSFERASE"/>
    <property type="match status" value="1"/>
</dbReference>
<dbReference type="GO" id="GO:0000287">
    <property type="term" value="F:magnesium ion binding"/>
    <property type="evidence" value="ECO:0007669"/>
    <property type="project" value="TreeGrafter"/>
</dbReference>
<dbReference type="GO" id="GO:0008168">
    <property type="term" value="F:methyltransferase activity"/>
    <property type="evidence" value="ECO:0007669"/>
    <property type="project" value="UniProtKB-KW"/>
</dbReference>
<comment type="subunit">
    <text evidence="3 7">Homodecamer; pentamer of dimers.</text>
</comment>
<feature type="binding site" evidence="7 10">
    <location>
        <position position="105"/>
    </location>
    <ligand>
        <name>Mg(2+)</name>
        <dbReference type="ChEBI" id="CHEBI:18420"/>
    </ligand>
</feature>
<evidence type="ECO:0000256" key="8">
    <source>
        <dbReference type="PIRSR" id="PIRSR000388-1"/>
    </source>
</evidence>
<dbReference type="NCBIfam" id="TIGR00222">
    <property type="entry name" value="panB"/>
    <property type="match status" value="1"/>
</dbReference>
<dbReference type="SUPFAM" id="SSF51621">
    <property type="entry name" value="Phosphoenolpyruvate/pyruvate domain"/>
    <property type="match status" value="1"/>
</dbReference>
<feature type="binding site" evidence="7 10">
    <location>
        <position position="73"/>
    </location>
    <ligand>
        <name>Mg(2+)</name>
        <dbReference type="ChEBI" id="CHEBI:18420"/>
    </ligand>
</feature>
<organism evidence="11 12">
    <name type="scientific">Fraserbacteria sp. (strain RBG_16_55_9)</name>
    <dbReference type="NCBI Taxonomy" id="1817864"/>
    <lineage>
        <taxon>Bacteria</taxon>
        <taxon>Candidatus Fraseribacteriota</taxon>
    </lineage>
</organism>
<evidence type="ECO:0000256" key="1">
    <source>
        <dbReference type="ARBA" id="ARBA00005033"/>
    </source>
</evidence>
<dbReference type="NCBIfam" id="NF001452">
    <property type="entry name" value="PRK00311.1"/>
    <property type="match status" value="1"/>
</dbReference>
<comment type="subcellular location">
    <subcellularLocation>
        <location evidence="7">Cytoplasm</location>
    </subcellularLocation>
</comment>
<feature type="active site" description="Proton acceptor" evidence="7 8">
    <location>
        <position position="173"/>
    </location>
</feature>
<dbReference type="Proteomes" id="UP000179157">
    <property type="component" value="Unassembled WGS sequence"/>
</dbReference>
<feature type="binding site" evidence="7 9">
    <location>
        <position position="103"/>
    </location>
    <ligand>
        <name>3-methyl-2-oxobutanoate</name>
        <dbReference type="ChEBI" id="CHEBI:11851"/>
    </ligand>
</feature>
<keyword evidence="7" id="KW-0963">Cytoplasm</keyword>
<keyword evidence="7 10" id="KW-0460">Magnesium</keyword>
<keyword evidence="11" id="KW-0489">Methyltransferase</keyword>
<proteinExistence type="inferred from homology"/>
<reference evidence="11 12" key="1">
    <citation type="journal article" date="2016" name="Nat. Commun.">
        <title>Thousands of microbial genomes shed light on interconnected biogeochemical processes in an aquifer system.</title>
        <authorList>
            <person name="Anantharaman K."/>
            <person name="Brown C.T."/>
            <person name="Hug L.A."/>
            <person name="Sharon I."/>
            <person name="Castelle C.J."/>
            <person name="Probst A.J."/>
            <person name="Thomas B.C."/>
            <person name="Singh A."/>
            <person name="Wilkins M.J."/>
            <person name="Karaoz U."/>
            <person name="Brodie E.L."/>
            <person name="Williams K.H."/>
            <person name="Hubbard S.S."/>
            <person name="Banfield J.F."/>
        </authorList>
    </citation>
    <scope>NUCLEOTIDE SEQUENCE [LARGE SCALE GENOMIC DNA]</scope>
    <source>
        <strain evidence="12">RBG_16_55_9</strain>
    </source>
</reference>
<dbReference type="GO" id="GO:0003864">
    <property type="term" value="F:3-methyl-2-oxobutanoate hydroxymethyltransferase activity"/>
    <property type="evidence" value="ECO:0007669"/>
    <property type="project" value="UniProtKB-UniRule"/>
</dbReference>
<feature type="binding site" evidence="7 9">
    <location>
        <position position="73"/>
    </location>
    <ligand>
        <name>3-methyl-2-oxobutanoate</name>
        <dbReference type="ChEBI" id="CHEBI:11851"/>
    </ligand>
</feature>
<evidence type="ECO:0000256" key="9">
    <source>
        <dbReference type="PIRSR" id="PIRSR000388-2"/>
    </source>
</evidence>
<sequence>MKARGEKITMLTAYDYPTAVLMDRAGIEVVLVGDSVGNNVLGYESTVPVTLEEMLHHTKAVRRGLKRAFLIGDMPFLSFNVSHEQAITNAGRFLKEAGVDAVKLEGGEEMAERVKALERAGIAVMGHIGFTPQRASQLGGAGHVQGRDEERARELLKDARSLEEAGAFSIVLEKIPWPLAELITKSVKIPTMGIGAGPYCDGQVLVTHDVLGLSGLSLKFAKRYVDLSSTIEGALKAFKEDVKAKKFPTVEEHSFSMPEDVLKKLAP</sequence>
<evidence type="ECO:0000256" key="6">
    <source>
        <dbReference type="ARBA" id="ARBA00056497"/>
    </source>
</evidence>
<protein>
    <recommendedName>
        <fullName evidence="7">3-methyl-2-oxobutanoate hydroxymethyltransferase</fullName>
        <ecNumber evidence="7">2.1.2.11</ecNumber>
    </recommendedName>
    <alternativeName>
        <fullName evidence="7">Ketopantoate hydroxymethyltransferase</fullName>
        <shortName evidence="7">KPHMT</shortName>
    </alternativeName>
</protein>
<dbReference type="EMBL" id="MFGX01000125">
    <property type="protein sequence ID" value="OGF52898.1"/>
    <property type="molecule type" value="Genomic_DNA"/>
</dbReference>
<dbReference type="GO" id="GO:0015940">
    <property type="term" value="P:pantothenate biosynthetic process"/>
    <property type="evidence" value="ECO:0007669"/>
    <property type="project" value="UniProtKB-UniRule"/>
</dbReference>
<comment type="pathway">
    <text evidence="1 7">Cofactor biosynthesis; (R)-pantothenate biosynthesis; (R)-pantoate from 3-methyl-2-oxobutanoate: step 1/2.</text>
</comment>
<comment type="caution">
    <text evidence="11">The sequence shown here is derived from an EMBL/GenBank/DDBJ whole genome shotgun (WGS) entry which is preliminary data.</text>
</comment>
<dbReference type="EC" id="2.1.2.11" evidence="7"/>
<dbReference type="PIRSF" id="PIRSF000388">
    <property type="entry name" value="Pantoate_hydroxy_MeTrfase"/>
    <property type="match status" value="1"/>
</dbReference>
<evidence type="ECO:0000256" key="5">
    <source>
        <dbReference type="ARBA" id="ARBA00022679"/>
    </source>
</evidence>
<evidence type="ECO:0000256" key="3">
    <source>
        <dbReference type="ARBA" id="ARBA00011424"/>
    </source>
</evidence>
<dbReference type="InterPro" id="IPR015813">
    <property type="entry name" value="Pyrv/PenolPyrv_kinase-like_dom"/>
</dbReference>
<evidence type="ECO:0000313" key="12">
    <source>
        <dbReference type="Proteomes" id="UP000179157"/>
    </source>
</evidence>
<gene>
    <name evidence="7" type="primary">panB</name>
    <name evidence="11" type="ORF">A2Z21_04190</name>
</gene>
<dbReference type="AlphaFoldDB" id="A0A1F5UNY7"/>
<keyword evidence="4 7" id="KW-0566">Pantothenate biosynthesis</keyword>
<dbReference type="FunFam" id="3.20.20.60:FF:000003">
    <property type="entry name" value="3-methyl-2-oxobutanoate hydroxymethyltransferase"/>
    <property type="match status" value="1"/>
</dbReference>
<keyword evidence="7 10" id="KW-0479">Metal-binding</keyword>
<dbReference type="UniPathway" id="UPA00028">
    <property type="reaction ID" value="UER00003"/>
</dbReference>
<accession>A0A1F5UNY7</accession>
<feature type="binding site" evidence="7 10">
    <location>
        <position position="34"/>
    </location>
    <ligand>
        <name>Mg(2+)</name>
        <dbReference type="ChEBI" id="CHEBI:18420"/>
    </ligand>
</feature>
<evidence type="ECO:0000256" key="4">
    <source>
        <dbReference type="ARBA" id="ARBA00022655"/>
    </source>
</evidence>
<dbReference type="CDD" id="cd06557">
    <property type="entry name" value="KPHMT-like"/>
    <property type="match status" value="1"/>
</dbReference>
<comment type="function">
    <text evidence="6 7">Catalyzes the reversible reaction in which hydroxymethyl group from 5,10-methylenetetrahydrofolate is transferred onto alpha-ketoisovalerate to form ketopantoate.</text>
</comment>
<evidence type="ECO:0000256" key="2">
    <source>
        <dbReference type="ARBA" id="ARBA00008676"/>
    </source>
</evidence>
<dbReference type="GO" id="GO:0005737">
    <property type="term" value="C:cytoplasm"/>
    <property type="evidence" value="ECO:0007669"/>
    <property type="project" value="UniProtKB-SubCell"/>
</dbReference>
<dbReference type="PANTHER" id="PTHR20881">
    <property type="entry name" value="3-METHYL-2-OXOBUTANOATE HYDROXYMETHYLTRANSFERASE"/>
    <property type="match status" value="1"/>
</dbReference>
<evidence type="ECO:0000256" key="10">
    <source>
        <dbReference type="PIRSR" id="PIRSR000388-3"/>
    </source>
</evidence>
<dbReference type="InterPro" id="IPR003700">
    <property type="entry name" value="Pantoate_hydroxy_MeTrfase"/>
</dbReference>